<feature type="domain" description="GHMP kinase C-terminal" evidence="10">
    <location>
        <begin position="290"/>
        <end position="369"/>
    </location>
</feature>
<dbReference type="FunFam" id="3.30.70.890:FF:000001">
    <property type="entry name" value="Galactokinase"/>
    <property type="match status" value="1"/>
</dbReference>
<keyword evidence="3" id="KW-0547">Nucleotide-binding</keyword>
<dbReference type="Pfam" id="PF00288">
    <property type="entry name" value="GHMP_kinases_N"/>
    <property type="match status" value="1"/>
</dbReference>
<evidence type="ECO:0000256" key="4">
    <source>
        <dbReference type="ARBA" id="ARBA00022777"/>
    </source>
</evidence>
<keyword evidence="6" id="KW-0460">Magnesium</keyword>
<dbReference type="EMBL" id="UGTJ01000002">
    <property type="protein sequence ID" value="SUB96788.1"/>
    <property type="molecule type" value="Genomic_DNA"/>
</dbReference>
<dbReference type="GO" id="GO:0046872">
    <property type="term" value="F:metal ion binding"/>
    <property type="evidence" value="ECO:0007669"/>
    <property type="project" value="UniProtKB-KW"/>
</dbReference>
<evidence type="ECO:0000256" key="6">
    <source>
        <dbReference type="ARBA" id="ARBA00022842"/>
    </source>
</evidence>
<comment type="caution">
    <text evidence="11">The sequence shown here is derived from an EMBL/GenBank/DDBJ whole genome shotgun (WGS) entry which is preliminary data.</text>
</comment>
<gene>
    <name evidence="11" type="primary">galK_2</name>
    <name evidence="11" type="ORF">NCTC13063_02564</name>
</gene>
<dbReference type="SUPFAM" id="SSF54211">
    <property type="entry name" value="Ribosomal protein S5 domain 2-like"/>
    <property type="match status" value="1"/>
</dbReference>
<dbReference type="EC" id="2.7.1.6" evidence="11"/>
<keyword evidence="8" id="KW-0119">Carbohydrate metabolism</keyword>
<keyword evidence="4" id="KW-0418">Kinase</keyword>
<dbReference type="InterPro" id="IPR020568">
    <property type="entry name" value="Ribosomal_Su5_D2-typ_SF"/>
</dbReference>
<dbReference type="PIRSF" id="PIRSF000530">
    <property type="entry name" value="Galactokinase"/>
    <property type="match status" value="1"/>
</dbReference>
<dbReference type="GO" id="GO:0006012">
    <property type="term" value="P:galactose metabolic process"/>
    <property type="evidence" value="ECO:0007669"/>
    <property type="project" value="UniProtKB-KW"/>
</dbReference>
<keyword evidence="1 11" id="KW-0808">Transferase</keyword>
<dbReference type="GO" id="GO:0005829">
    <property type="term" value="C:cytosol"/>
    <property type="evidence" value="ECO:0007669"/>
    <property type="project" value="TreeGrafter"/>
</dbReference>
<evidence type="ECO:0000256" key="2">
    <source>
        <dbReference type="ARBA" id="ARBA00022723"/>
    </source>
</evidence>
<evidence type="ECO:0000256" key="5">
    <source>
        <dbReference type="ARBA" id="ARBA00022840"/>
    </source>
</evidence>
<keyword evidence="7" id="KW-0299">Galactose metabolism</keyword>
<dbReference type="PANTHER" id="PTHR10457:SF6">
    <property type="entry name" value="GALACTURONOKINASE"/>
    <property type="match status" value="1"/>
</dbReference>
<evidence type="ECO:0000259" key="10">
    <source>
        <dbReference type="Pfam" id="PF08544"/>
    </source>
</evidence>
<dbReference type="PRINTS" id="PR00473">
    <property type="entry name" value="GALCTOKINASE"/>
</dbReference>
<dbReference type="Proteomes" id="UP000255283">
    <property type="component" value="Unassembled WGS sequence"/>
</dbReference>
<dbReference type="Gene3D" id="3.30.230.10">
    <property type="match status" value="1"/>
</dbReference>
<protein>
    <submittedName>
        <fullName evidence="11">Galactokinase</fullName>
        <ecNumber evidence="11">2.7.1.6</ecNumber>
    </submittedName>
</protein>
<dbReference type="PANTHER" id="PTHR10457">
    <property type="entry name" value="MEVALONATE KINASE/GALACTOKINASE"/>
    <property type="match status" value="1"/>
</dbReference>
<evidence type="ECO:0000259" key="9">
    <source>
        <dbReference type="Pfam" id="PF00288"/>
    </source>
</evidence>
<evidence type="ECO:0000256" key="8">
    <source>
        <dbReference type="ARBA" id="ARBA00023277"/>
    </source>
</evidence>
<evidence type="ECO:0000313" key="12">
    <source>
        <dbReference type="Proteomes" id="UP000255283"/>
    </source>
</evidence>
<organism evidence="11 12">
    <name type="scientific">Segatella buccae</name>
    <dbReference type="NCBI Taxonomy" id="28126"/>
    <lineage>
        <taxon>Bacteria</taxon>
        <taxon>Pseudomonadati</taxon>
        <taxon>Bacteroidota</taxon>
        <taxon>Bacteroidia</taxon>
        <taxon>Bacteroidales</taxon>
        <taxon>Prevotellaceae</taxon>
        <taxon>Segatella</taxon>
    </lineage>
</organism>
<dbReference type="InterPro" id="IPR000705">
    <property type="entry name" value="Galactokinase"/>
</dbReference>
<dbReference type="PRINTS" id="PR00959">
    <property type="entry name" value="MEVGALKINASE"/>
</dbReference>
<dbReference type="AlphaFoldDB" id="A0AAQ1UP71"/>
<dbReference type="Gene3D" id="3.30.70.890">
    <property type="entry name" value="GHMP kinase, C-terminal domain"/>
    <property type="match status" value="1"/>
</dbReference>
<dbReference type="GO" id="GO:0004335">
    <property type="term" value="F:galactokinase activity"/>
    <property type="evidence" value="ECO:0007669"/>
    <property type="project" value="UniProtKB-EC"/>
</dbReference>
<feature type="domain" description="GHMP kinase N-terminal" evidence="9">
    <location>
        <begin position="93"/>
        <end position="177"/>
    </location>
</feature>
<evidence type="ECO:0000313" key="11">
    <source>
        <dbReference type="EMBL" id="SUB96788.1"/>
    </source>
</evidence>
<evidence type="ECO:0000256" key="1">
    <source>
        <dbReference type="ARBA" id="ARBA00022679"/>
    </source>
</evidence>
<sequence length="401" mass="44617">MDELQKTFCQLFGETGKTFRVFAPYRVCPLGAHVDHQHGLVSGFAINSGIDFLLAPTDTGRIEMASLSFSGLMTFAADRPIGLDDRQGNWGDYLRGAVYALQADFTLRRGLRGVIKGSMPIGGVSSSAALLCGMVMALAEVNELSLSKMQVINYASVAERMFVGLNNGILDQACVVLCEKDKLLFLDTETSDYKQIPYTGCRQFKVAVIFSGVTRKLTGTDYNLRVSECRTAAWIAQAYNGDRLKELQDTRLRDLPQAIFHQYDGNMPERFARRARHFYSECERVERGVEAWKRGDIESFGQLMFESCDSSRYQYECGSEELCALEDIARETDGIYGGRFSGAGFKGAFIALADPAKTESIRGHVAEKYLARFPKYRDSFAMFFCDTCDGVSVAEMAPNNQ</sequence>
<accession>A0AAQ1UP71</accession>
<dbReference type="SUPFAM" id="SSF55060">
    <property type="entry name" value="GHMP Kinase, C-terminal domain"/>
    <property type="match status" value="1"/>
</dbReference>
<dbReference type="InterPro" id="IPR036554">
    <property type="entry name" value="GHMP_kinase_C_sf"/>
</dbReference>
<name>A0AAQ1UP71_9BACT</name>
<dbReference type="Pfam" id="PF08544">
    <property type="entry name" value="GHMP_kinases_C"/>
    <property type="match status" value="1"/>
</dbReference>
<evidence type="ECO:0000256" key="3">
    <source>
        <dbReference type="ARBA" id="ARBA00022741"/>
    </source>
</evidence>
<keyword evidence="5" id="KW-0067">ATP-binding</keyword>
<keyword evidence="2" id="KW-0479">Metal-binding</keyword>
<dbReference type="GO" id="GO:0005524">
    <property type="term" value="F:ATP binding"/>
    <property type="evidence" value="ECO:0007669"/>
    <property type="project" value="UniProtKB-KW"/>
</dbReference>
<dbReference type="InterPro" id="IPR006206">
    <property type="entry name" value="Mevalonate/galactokinase"/>
</dbReference>
<dbReference type="InterPro" id="IPR006204">
    <property type="entry name" value="GHMP_kinase_N_dom"/>
</dbReference>
<proteinExistence type="predicted"/>
<dbReference type="InterPro" id="IPR013750">
    <property type="entry name" value="GHMP_kinase_C_dom"/>
</dbReference>
<dbReference type="RefSeq" id="WP_115154396.1">
    <property type="nucleotide sequence ID" value="NZ_DBFWLE010000012.1"/>
</dbReference>
<evidence type="ECO:0000256" key="7">
    <source>
        <dbReference type="ARBA" id="ARBA00023144"/>
    </source>
</evidence>
<dbReference type="InterPro" id="IPR014721">
    <property type="entry name" value="Ribsml_uS5_D2-typ_fold_subgr"/>
</dbReference>
<reference evidence="11 12" key="1">
    <citation type="submission" date="2018-06" db="EMBL/GenBank/DDBJ databases">
        <authorList>
            <consortium name="Pathogen Informatics"/>
            <person name="Doyle S."/>
        </authorList>
    </citation>
    <scope>NUCLEOTIDE SEQUENCE [LARGE SCALE GENOMIC DNA]</scope>
    <source>
        <strain evidence="11 12">NCTC13063</strain>
    </source>
</reference>